<evidence type="ECO:0000313" key="2">
    <source>
        <dbReference type="EMBL" id="CEM28168.1"/>
    </source>
</evidence>
<dbReference type="VEuPathDB" id="CryptoDB:Cvel_21613"/>
<gene>
    <name evidence="2" type="ORF">Cvel_21613</name>
</gene>
<sequence length="663" mass="75766">MREPHNSILALRHDTFKPLLNPMYASADACDICEVQQLDPRACLGHNSYNCLTSSGLTSCCGHRPGLWYSRKDGTSFLCIYELDPTYTSCSCPGGAKFREIRDEPLHGELRPLLEWFMRKRFELEPNEWNKLPFSLATVFRQIFVHVFSVAQNLTEVQQEDRPPNLGSKLYKASLLRVELPAQRWHGVQKAEPSLSLTKNQKHKVAVRQRLTESFIKDLRPSIRLSLSDLHVPTRVHPDDVQAAAPPHPGVADTRLQLVSEEPAVPFNFKEETEIGHNFLLLEALYQGKWDRLMEGQMALTYWQSTGSQVPSARALIHLIWKSILPDRLNTFILIHPLVFLFDLLTDSNGHPPAFLIPIWLRHTPSEPRTKASTLLPNWVVLMRIWGSAVFFPPEKQARSRLGKGGQIDQGSDGLPLPQPCEKSFYAWLLHEVTQKPRQAVPPSSSSSTGLSLHRPRPPHLMLPAPLPAEEAPSRLSAAPSTPRSQFLDQCLQSFPPQERNTTRKRLRIRDKRHFFACLQRICDRYHALHDPTARRAQQIRIRVAADTASSIDIMSVDEGIHLQLIFNRDGELHPNPAFFARGEFSNEKQMIQRGGAQFPSLSRGLIRIRMDDTRLQTLRSSGKTLVHFAKFGFRNHFLIFGFSWLRRCSFNWRELEPYRDGT</sequence>
<protein>
    <submittedName>
        <fullName evidence="2">Uncharacterized protein</fullName>
    </submittedName>
</protein>
<organism evidence="2">
    <name type="scientific">Chromera velia CCMP2878</name>
    <dbReference type="NCBI Taxonomy" id="1169474"/>
    <lineage>
        <taxon>Eukaryota</taxon>
        <taxon>Sar</taxon>
        <taxon>Alveolata</taxon>
        <taxon>Colpodellida</taxon>
        <taxon>Chromeraceae</taxon>
        <taxon>Chromera</taxon>
    </lineage>
</organism>
<feature type="region of interest" description="Disordered" evidence="1">
    <location>
        <begin position="437"/>
        <end position="483"/>
    </location>
</feature>
<feature type="compositionally biased region" description="Low complexity" evidence="1">
    <location>
        <begin position="442"/>
        <end position="453"/>
    </location>
</feature>
<accession>A0A0G4GFT2</accession>
<evidence type="ECO:0000256" key="1">
    <source>
        <dbReference type="SAM" id="MobiDB-lite"/>
    </source>
</evidence>
<dbReference type="EMBL" id="CDMZ01001151">
    <property type="protein sequence ID" value="CEM28168.1"/>
    <property type="molecule type" value="Genomic_DNA"/>
</dbReference>
<reference evidence="2" key="1">
    <citation type="submission" date="2014-11" db="EMBL/GenBank/DDBJ databases">
        <authorList>
            <person name="Otto D Thomas"/>
            <person name="Naeem Raeece"/>
        </authorList>
    </citation>
    <scope>NUCLEOTIDE SEQUENCE</scope>
</reference>
<name>A0A0G4GFT2_9ALVE</name>
<dbReference type="AlphaFoldDB" id="A0A0G4GFT2"/>
<proteinExistence type="predicted"/>